<dbReference type="InterPro" id="IPR019819">
    <property type="entry name" value="Carboxylesterase_B_CS"/>
</dbReference>
<dbReference type="PROSITE" id="PS00941">
    <property type="entry name" value="CARBOXYLESTERASE_B_2"/>
    <property type="match status" value="1"/>
</dbReference>
<name>A0A8H6RGY9_9PEZI</name>
<comment type="similarity">
    <text evidence="1 3">Belongs to the type-B carboxylesterase/lipase family.</text>
</comment>
<comment type="caution">
    <text evidence="5">The sequence shown here is derived from an EMBL/GenBank/DDBJ whole genome shotgun (WGS) entry which is preliminary data.</text>
</comment>
<dbReference type="PROSITE" id="PS00122">
    <property type="entry name" value="CARBOXYLESTERASE_B_1"/>
    <property type="match status" value="1"/>
</dbReference>
<feature type="signal peptide" evidence="3">
    <location>
        <begin position="1"/>
        <end position="18"/>
    </location>
</feature>
<reference evidence="5" key="1">
    <citation type="submission" date="2020-04" db="EMBL/GenBank/DDBJ databases">
        <title>Draft genome resource of the tomato pathogen Pseudocercospora fuligena.</title>
        <authorList>
            <person name="Zaccaron A."/>
        </authorList>
    </citation>
    <scope>NUCLEOTIDE SEQUENCE</scope>
    <source>
        <strain evidence="5">PF001</strain>
    </source>
</reference>
<dbReference type="InterPro" id="IPR002018">
    <property type="entry name" value="CarbesteraseB"/>
</dbReference>
<keyword evidence="6" id="KW-1185">Reference proteome</keyword>
<evidence type="ECO:0000256" key="3">
    <source>
        <dbReference type="RuleBase" id="RU361235"/>
    </source>
</evidence>
<evidence type="ECO:0000313" key="6">
    <source>
        <dbReference type="Proteomes" id="UP000660729"/>
    </source>
</evidence>
<dbReference type="AlphaFoldDB" id="A0A8H6RGY9"/>
<keyword evidence="3" id="KW-0732">Signal</keyword>
<dbReference type="EC" id="3.1.1.-" evidence="3"/>
<evidence type="ECO:0000259" key="4">
    <source>
        <dbReference type="Pfam" id="PF00135"/>
    </source>
</evidence>
<proteinExistence type="inferred from homology"/>
<sequence length="593" mass="66296">MRPASICAVSSLVAGCLAQADFPKVQLPWGTYQASLYDKKGDFYTFQDVRFGRAPTDEYRFQRSAFPAEIADPSALQPNEGNFCYQVTPPSCPKAVETRDLDASDNAFGGLQLPTLPKKPPQGPSEDCLFLDVYMPAKALNGTSLPMVVWFYGGGFIFGAKDAGAGDNIPFYNGTGILRAARDMNQDFIFMTGNYRMGAFGWLAGSTIEEFGTPNAGLWDQRLLLEFAQRYGPKFGGNPSEIGVWGESAGAGSILHHLTMSEPPVFKRAVMQSPAYLWQWDRSEEGYTNRIFRNLTTKAGCPTNGSAAVDCLRKLNSADLQKWNQEIILEEHTNTGLIAFNPAVDGKLIKQLPTSALQSGQFWQNISSMIVSHVFDESKSFVPCYVKDDDTFAQFLDHFYPGQKYSKHRSAIHEKHGNVKDAWNCAHEVIKGSSLLCNTRYVFDAYNSMSKMYMMQYNFFSGQGGAVHAADLLPTFFNDDMPEHDFYVWFNSTIRPSSEGVVRFLLNRIEALAEEYQPYLATFGATGVPTPKKGHYAKEWTPARPGNELQDVMEVRWGAMSDFDEDSTDHQNTEELCGFWRNMSSWVEQTAQT</sequence>
<dbReference type="Pfam" id="PF00135">
    <property type="entry name" value="COesterase"/>
    <property type="match status" value="1"/>
</dbReference>
<dbReference type="SUPFAM" id="SSF53474">
    <property type="entry name" value="alpha/beta-Hydrolases"/>
    <property type="match status" value="1"/>
</dbReference>
<keyword evidence="2 3" id="KW-0378">Hydrolase</keyword>
<dbReference type="InterPro" id="IPR019826">
    <property type="entry name" value="Carboxylesterase_B_AS"/>
</dbReference>
<protein>
    <recommendedName>
        <fullName evidence="3">Carboxylic ester hydrolase</fullName>
        <ecNumber evidence="3">3.1.1.-</ecNumber>
    </recommendedName>
</protein>
<evidence type="ECO:0000256" key="1">
    <source>
        <dbReference type="ARBA" id="ARBA00005964"/>
    </source>
</evidence>
<dbReference type="GO" id="GO:0016787">
    <property type="term" value="F:hydrolase activity"/>
    <property type="evidence" value="ECO:0007669"/>
    <property type="project" value="UniProtKB-KW"/>
</dbReference>
<dbReference type="Proteomes" id="UP000660729">
    <property type="component" value="Unassembled WGS sequence"/>
</dbReference>
<dbReference type="InterPro" id="IPR029058">
    <property type="entry name" value="AB_hydrolase_fold"/>
</dbReference>
<accession>A0A8H6RGY9</accession>
<feature type="domain" description="Carboxylesterase type B" evidence="4">
    <location>
        <begin position="29"/>
        <end position="557"/>
    </location>
</feature>
<dbReference type="InterPro" id="IPR050309">
    <property type="entry name" value="Type-B_Carboxylest/Lipase"/>
</dbReference>
<feature type="chain" id="PRO_5034934421" description="Carboxylic ester hydrolase" evidence="3">
    <location>
        <begin position="19"/>
        <end position="593"/>
    </location>
</feature>
<dbReference type="EMBL" id="JABCIY010000168">
    <property type="protein sequence ID" value="KAF7190886.1"/>
    <property type="molecule type" value="Genomic_DNA"/>
</dbReference>
<dbReference type="Gene3D" id="3.40.50.1820">
    <property type="entry name" value="alpha/beta hydrolase"/>
    <property type="match status" value="1"/>
</dbReference>
<organism evidence="5 6">
    <name type="scientific">Pseudocercospora fuligena</name>
    <dbReference type="NCBI Taxonomy" id="685502"/>
    <lineage>
        <taxon>Eukaryota</taxon>
        <taxon>Fungi</taxon>
        <taxon>Dikarya</taxon>
        <taxon>Ascomycota</taxon>
        <taxon>Pezizomycotina</taxon>
        <taxon>Dothideomycetes</taxon>
        <taxon>Dothideomycetidae</taxon>
        <taxon>Mycosphaerellales</taxon>
        <taxon>Mycosphaerellaceae</taxon>
        <taxon>Pseudocercospora</taxon>
    </lineage>
</organism>
<dbReference type="OrthoDB" id="408631at2759"/>
<gene>
    <name evidence="5" type="ORF">HII31_08045</name>
</gene>
<dbReference type="PANTHER" id="PTHR11559">
    <property type="entry name" value="CARBOXYLESTERASE"/>
    <property type="match status" value="1"/>
</dbReference>
<evidence type="ECO:0000313" key="5">
    <source>
        <dbReference type="EMBL" id="KAF7190886.1"/>
    </source>
</evidence>
<dbReference type="PROSITE" id="PS51257">
    <property type="entry name" value="PROKAR_LIPOPROTEIN"/>
    <property type="match status" value="1"/>
</dbReference>
<evidence type="ECO:0000256" key="2">
    <source>
        <dbReference type="ARBA" id="ARBA00022801"/>
    </source>
</evidence>